<dbReference type="AlphaFoldDB" id="A0A4U8SCR9"/>
<dbReference type="InterPro" id="IPR039418">
    <property type="entry name" value="LexA-like"/>
</dbReference>
<dbReference type="Gene3D" id="1.10.260.40">
    <property type="entry name" value="lambda repressor-like DNA-binding domains"/>
    <property type="match status" value="1"/>
</dbReference>
<sequence>MVEIGKKIASLRNNAGKTQQELADFLGVDVKKIGRIERGETKTIKNNDLKSIAIFLNTSINDLLENKMSVSQNQNVSKSSVSRVSNLSVSDSSMFPTQNKLSLNSVPQSENVSLNMSISNLPMSADMIAVPFFKDSTASAGFGVVNFETEVAHIPLSKPFLLEVCGVMSLKGLSILQCSGDSMQPTIQDGDYLLIQEEQNIKEGSIYVVEYNNEIFVKRIHKYPKIRLLSDNRDYLPIEIGGEENIKIMAKVITSISIKKI</sequence>
<evidence type="ECO:0000256" key="3">
    <source>
        <dbReference type="ARBA" id="ARBA00023163"/>
    </source>
</evidence>
<dbReference type="CDD" id="cd06529">
    <property type="entry name" value="S24_LexA-like"/>
    <property type="match status" value="1"/>
</dbReference>
<dbReference type="SUPFAM" id="SSF51306">
    <property type="entry name" value="LexA/Signal peptidase"/>
    <property type="match status" value="1"/>
</dbReference>
<dbReference type="Proteomes" id="UP000029878">
    <property type="component" value="Unassembled WGS sequence"/>
</dbReference>
<dbReference type="SUPFAM" id="SSF47413">
    <property type="entry name" value="lambda repressor-like DNA-binding domains"/>
    <property type="match status" value="1"/>
</dbReference>
<keyword evidence="3" id="KW-0804">Transcription</keyword>
<accession>A0A4U8SCR9</accession>
<evidence type="ECO:0000256" key="2">
    <source>
        <dbReference type="ARBA" id="ARBA00023125"/>
    </source>
</evidence>
<dbReference type="GO" id="GO:0003677">
    <property type="term" value="F:DNA binding"/>
    <property type="evidence" value="ECO:0007669"/>
    <property type="project" value="UniProtKB-KW"/>
</dbReference>
<feature type="domain" description="HTH cro/C1-type" evidence="4">
    <location>
        <begin position="8"/>
        <end position="63"/>
    </location>
</feature>
<comment type="caution">
    <text evidence="5">The sequence shown here is derived from an EMBL/GenBank/DDBJ whole genome shotgun (WGS) entry which is preliminary data.</text>
</comment>
<keyword evidence="1" id="KW-0805">Transcription regulation</keyword>
<keyword evidence="2" id="KW-0238">DNA-binding</keyword>
<reference evidence="5 6" key="1">
    <citation type="journal article" date="2014" name="Genome Announc.">
        <title>Draft genome sequences of eight enterohepatic helicobacter species isolated from both laboratory and wild rodents.</title>
        <authorList>
            <person name="Sheh A."/>
            <person name="Shen Z."/>
            <person name="Fox J.G."/>
        </authorList>
    </citation>
    <scope>NUCLEOTIDE SEQUENCE [LARGE SCALE GENOMIC DNA]</scope>
    <source>
        <strain evidence="5 6">ATCC 700114</strain>
    </source>
</reference>
<organism evidence="5 6">
    <name type="scientific">Helicobacter trogontum</name>
    <dbReference type="NCBI Taxonomy" id="50960"/>
    <lineage>
        <taxon>Bacteria</taxon>
        <taxon>Pseudomonadati</taxon>
        <taxon>Campylobacterota</taxon>
        <taxon>Epsilonproteobacteria</taxon>
        <taxon>Campylobacterales</taxon>
        <taxon>Helicobacteraceae</taxon>
        <taxon>Helicobacter</taxon>
    </lineage>
</organism>
<dbReference type="PANTHER" id="PTHR40661:SF3">
    <property type="entry name" value="FELS-1 PROPHAGE TRANSCRIPTIONAL REGULATOR"/>
    <property type="match status" value="1"/>
</dbReference>
<dbReference type="PROSITE" id="PS50943">
    <property type="entry name" value="HTH_CROC1"/>
    <property type="match status" value="1"/>
</dbReference>
<dbReference type="CDD" id="cd00093">
    <property type="entry name" value="HTH_XRE"/>
    <property type="match status" value="1"/>
</dbReference>
<dbReference type="Pfam" id="PF00717">
    <property type="entry name" value="Peptidase_S24"/>
    <property type="match status" value="1"/>
</dbReference>
<evidence type="ECO:0000256" key="1">
    <source>
        <dbReference type="ARBA" id="ARBA00023015"/>
    </source>
</evidence>
<gene>
    <name evidence="5" type="ORF">LS81_003215</name>
</gene>
<evidence type="ECO:0000313" key="5">
    <source>
        <dbReference type="EMBL" id="TLD83767.1"/>
    </source>
</evidence>
<evidence type="ECO:0000259" key="4">
    <source>
        <dbReference type="PROSITE" id="PS50943"/>
    </source>
</evidence>
<dbReference type="PANTHER" id="PTHR40661">
    <property type="match status" value="1"/>
</dbReference>
<name>A0A4U8SCR9_9HELI</name>
<dbReference type="Gene3D" id="2.10.109.10">
    <property type="entry name" value="Umud Fragment, subunit A"/>
    <property type="match status" value="1"/>
</dbReference>
<dbReference type="InterPro" id="IPR001387">
    <property type="entry name" value="Cro/C1-type_HTH"/>
</dbReference>
<dbReference type="InterPro" id="IPR036286">
    <property type="entry name" value="LexA/Signal_pep-like_sf"/>
</dbReference>
<dbReference type="RefSeq" id="WP_052096645.1">
    <property type="nucleotide sequence ID" value="NZ_JRPL02000005.1"/>
</dbReference>
<dbReference type="OrthoDB" id="5363392at2"/>
<evidence type="ECO:0000313" key="6">
    <source>
        <dbReference type="Proteomes" id="UP000029878"/>
    </source>
</evidence>
<protein>
    <submittedName>
        <fullName evidence="5">LexA family transcriptional regulator</fullName>
    </submittedName>
</protein>
<proteinExistence type="predicted"/>
<dbReference type="InterPro" id="IPR010982">
    <property type="entry name" value="Lambda_DNA-bd_dom_sf"/>
</dbReference>
<dbReference type="EMBL" id="JRPL02000005">
    <property type="protein sequence ID" value="TLD83767.1"/>
    <property type="molecule type" value="Genomic_DNA"/>
</dbReference>
<dbReference type="SMART" id="SM00530">
    <property type="entry name" value="HTH_XRE"/>
    <property type="match status" value="1"/>
</dbReference>
<dbReference type="Pfam" id="PF01381">
    <property type="entry name" value="HTH_3"/>
    <property type="match status" value="1"/>
</dbReference>
<dbReference type="InterPro" id="IPR015927">
    <property type="entry name" value="Peptidase_S24_S26A/B/C"/>
</dbReference>